<keyword evidence="4" id="KW-0597">Phosphoprotein</keyword>
<evidence type="ECO:0000259" key="5">
    <source>
        <dbReference type="PROSITE" id="PS50110"/>
    </source>
</evidence>
<keyword evidence="2" id="KW-0238">DNA-binding</keyword>
<feature type="domain" description="Response regulatory" evidence="5">
    <location>
        <begin position="2"/>
        <end position="116"/>
    </location>
</feature>
<dbReference type="PROSITE" id="PS50110">
    <property type="entry name" value="RESPONSE_REGULATORY"/>
    <property type="match status" value="1"/>
</dbReference>
<dbReference type="InterPro" id="IPR011990">
    <property type="entry name" value="TPR-like_helical_dom_sf"/>
</dbReference>
<dbReference type="InterPro" id="IPR036388">
    <property type="entry name" value="WH-like_DNA-bd_sf"/>
</dbReference>
<dbReference type="Pfam" id="PF00072">
    <property type="entry name" value="Response_reg"/>
    <property type="match status" value="1"/>
</dbReference>
<evidence type="ECO:0000256" key="2">
    <source>
        <dbReference type="ARBA" id="ARBA00023125"/>
    </source>
</evidence>
<evidence type="ECO:0000313" key="7">
    <source>
        <dbReference type="Proteomes" id="UP001623592"/>
    </source>
</evidence>
<protein>
    <recommendedName>
        <fullName evidence="1">Stage 0 sporulation protein A homolog</fullName>
    </recommendedName>
</protein>
<dbReference type="Gene3D" id="3.40.50.2300">
    <property type="match status" value="1"/>
</dbReference>
<dbReference type="InterPro" id="IPR016032">
    <property type="entry name" value="Sig_transdc_resp-reg_C-effctor"/>
</dbReference>
<accession>A0ABW8TG96</accession>
<evidence type="ECO:0000256" key="3">
    <source>
        <dbReference type="ARBA" id="ARBA00024867"/>
    </source>
</evidence>
<proteinExistence type="predicted"/>
<evidence type="ECO:0000256" key="4">
    <source>
        <dbReference type="PROSITE-ProRule" id="PRU00169"/>
    </source>
</evidence>
<evidence type="ECO:0000313" key="6">
    <source>
        <dbReference type="EMBL" id="MFL0251442.1"/>
    </source>
</evidence>
<name>A0ABW8TG96_9CLOT</name>
<dbReference type="InterPro" id="IPR051677">
    <property type="entry name" value="AfsR-DnrI-RedD_regulator"/>
</dbReference>
<evidence type="ECO:0000256" key="1">
    <source>
        <dbReference type="ARBA" id="ARBA00018672"/>
    </source>
</evidence>
<dbReference type="SMART" id="SM00448">
    <property type="entry name" value="REC"/>
    <property type="match status" value="1"/>
</dbReference>
<dbReference type="EMBL" id="JBJIAA010000010">
    <property type="protein sequence ID" value="MFL0251442.1"/>
    <property type="molecule type" value="Genomic_DNA"/>
</dbReference>
<dbReference type="PANTHER" id="PTHR35807">
    <property type="entry name" value="TRANSCRIPTIONAL REGULATOR REDD-RELATED"/>
    <property type="match status" value="1"/>
</dbReference>
<reference evidence="6 7" key="1">
    <citation type="submission" date="2024-11" db="EMBL/GenBank/DDBJ databases">
        <authorList>
            <person name="Heng Y.C."/>
            <person name="Lim A.C.H."/>
            <person name="Lee J.K.Y."/>
            <person name="Kittelmann S."/>
        </authorList>
    </citation>
    <scope>NUCLEOTIDE SEQUENCE [LARGE SCALE GENOMIC DNA]</scope>
    <source>
        <strain evidence="6 7">WILCCON 0114</strain>
    </source>
</reference>
<dbReference type="PANTHER" id="PTHR35807:SF2">
    <property type="entry name" value="TRANSCRIPTIONAL ACTIVATOR DOMAIN"/>
    <property type="match status" value="1"/>
</dbReference>
<keyword evidence="7" id="KW-1185">Reference proteome</keyword>
<dbReference type="InterPro" id="IPR011006">
    <property type="entry name" value="CheY-like_superfamily"/>
</dbReference>
<organism evidence="6 7">
    <name type="scientific">Clostridium neuense</name>
    <dbReference type="NCBI Taxonomy" id="1728934"/>
    <lineage>
        <taxon>Bacteria</taxon>
        <taxon>Bacillati</taxon>
        <taxon>Bacillota</taxon>
        <taxon>Clostridia</taxon>
        <taxon>Eubacteriales</taxon>
        <taxon>Clostridiaceae</taxon>
        <taxon>Clostridium</taxon>
    </lineage>
</organism>
<dbReference type="Gene3D" id="1.10.10.10">
    <property type="entry name" value="Winged helix-like DNA-binding domain superfamily/Winged helix DNA-binding domain"/>
    <property type="match status" value="1"/>
</dbReference>
<comment type="function">
    <text evidence="3">May play the central regulatory role in sporulation. It may be an element of the effector pathway responsible for the activation of sporulation genes in response to nutritional stress. Spo0A may act in concert with spo0H (a sigma factor) to control the expression of some genes that are critical to the sporulation process.</text>
</comment>
<dbReference type="SUPFAM" id="SSF46894">
    <property type="entry name" value="C-terminal effector domain of the bipartite response regulators"/>
    <property type="match status" value="1"/>
</dbReference>
<comment type="caution">
    <text evidence="6">The sequence shown here is derived from an EMBL/GenBank/DDBJ whole genome shotgun (WGS) entry which is preliminary data.</text>
</comment>
<sequence>MRAIAVDDEELGLLRIMRLLKESEYLSYIKGYTKSKEAIENINVDNADVAFLDIEMPEINGLMLAEILMEKNPRIEVIFITAYDKYALQAFEVHALGYLLKPVQLEGIKQKLERILLRQSNVKIVEKPRKLYVKIFKYFLVSENKDMKTTIEFRTEKAKELLGLLLSYQGKPISKDKIIYMLWPDMEMERAAKNFHTTCYYVRKATKALGISNFILRKENGYSINVDYAESDLNNFCNAIKEIGKKNAEIEPIKAAFFEYSGGCFENEDYSWAYEEKDYYSDCFENMGIFLAQYYENIQQRDEVEKILKYLLRINPLSEKACSRLIKINMDKGDMINAKKIYKNFEKNFDDEINEEILKGLRKIIG</sequence>
<dbReference type="SUPFAM" id="SSF52172">
    <property type="entry name" value="CheY-like"/>
    <property type="match status" value="1"/>
</dbReference>
<dbReference type="Proteomes" id="UP001623592">
    <property type="component" value="Unassembled WGS sequence"/>
</dbReference>
<feature type="modified residue" description="4-aspartylphosphate" evidence="4">
    <location>
        <position position="53"/>
    </location>
</feature>
<dbReference type="InterPro" id="IPR001789">
    <property type="entry name" value="Sig_transdc_resp-reg_receiver"/>
</dbReference>
<gene>
    <name evidence="6" type="ORF">ACJDT4_13560</name>
</gene>
<dbReference type="SUPFAM" id="SSF48452">
    <property type="entry name" value="TPR-like"/>
    <property type="match status" value="1"/>
</dbReference>
<dbReference type="RefSeq" id="WP_406788097.1">
    <property type="nucleotide sequence ID" value="NZ_JBJIAA010000010.1"/>
</dbReference>